<dbReference type="PANTHER" id="PTHR46008">
    <property type="entry name" value="LEAF RUST 10 DISEASE-RESISTANCE LOCUS RECEPTOR-LIKE PROTEIN KINASE-LIKE 1.4"/>
    <property type="match status" value="1"/>
</dbReference>
<evidence type="ECO:0000256" key="2">
    <source>
        <dbReference type="ARBA" id="ARBA00022527"/>
    </source>
</evidence>
<dbReference type="FunFam" id="3.30.200.20:FF:000446">
    <property type="entry name" value="Wall-associated receptor kinase-like 20"/>
    <property type="match status" value="1"/>
</dbReference>
<dbReference type="InterPro" id="IPR011009">
    <property type="entry name" value="Kinase-like_dom_sf"/>
</dbReference>
<organism evidence="16 17">
    <name type="scientific">Arabidopsis thaliana</name>
    <name type="common">Mouse-ear cress</name>
    <dbReference type="NCBI Taxonomy" id="3702"/>
    <lineage>
        <taxon>Eukaryota</taxon>
        <taxon>Viridiplantae</taxon>
        <taxon>Streptophyta</taxon>
        <taxon>Embryophyta</taxon>
        <taxon>Tracheophyta</taxon>
        <taxon>Spermatophyta</taxon>
        <taxon>Magnoliopsida</taxon>
        <taxon>eudicotyledons</taxon>
        <taxon>Gunneridae</taxon>
        <taxon>Pentapetalae</taxon>
        <taxon>rosids</taxon>
        <taxon>malvids</taxon>
        <taxon>Brassicales</taxon>
        <taxon>Brassicaceae</taxon>
        <taxon>Camelineae</taxon>
        <taxon>Arabidopsis</taxon>
    </lineage>
</organism>
<evidence type="ECO:0000259" key="15">
    <source>
        <dbReference type="PROSITE" id="PS50011"/>
    </source>
</evidence>
<keyword evidence="6 12" id="KW-0547">Nucleotide-binding</keyword>
<evidence type="ECO:0000256" key="1">
    <source>
        <dbReference type="ARBA" id="ARBA00004479"/>
    </source>
</evidence>
<keyword evidence="5 14" id="KW-0732">Signal</keyword>
<feature type="signal peptide" evidence="14">
    <location>
        <begin position="1"/>
        <end position="33"/>
    </location>
</feature>
<dbReference type="Gene3D" id="1.10.510.10">
    <property type="entry name" value="Transferase(Phosphotransferase) domain 1"/>
    <property type="match status" value="1"/>
</dbReference>
<keyword evidence="2" id="KW-0723">Serine/threonine-protein kinase</keyword>
<dbReference type="InterPro" id="IPR000719">
    <property type="entry name" value="Prot_kinase_dom"/>
</dbReference>
<feature type="binding site" evidence="12">
    <location>
        <position position="451"/>
    </location>
    <ligand>
        <name>ATP</name>
        <dbReference type="ChEBI" id="CHEBI:30616"/>
    </ligand>
</feature>
<dbReference type="PROSITE" id="PS00108">
    <property type="entry name" value="PROTEIN_KINASE_ST"/>
    <property type="match status" value="1"/>
</dbReference>
<evidence type="ECO:0000256" key="13">
    <source>
        <dbReference type="SAM" id="Phobius"/>
    </source>
</evidence>
<reference evidence="17" key="1">
    <citation type="journal article" date="2016" name="Proc. Natl. Acad. Sci. U.S.A.">
        <title>Chromosome-level assembly of Arabidopsis thaliana Ler reveals the extent of translocation and inversion polymorphisms.</title>
        <authorList>
            <person name="Zapata L."/>
            <person name="Ding J."/>
            <person name="Willing E.M."/>
            <person name="Hartwig B."/>
            <person name="Bezdan D."/>
            <person name="Jiao W.B."/>
            <person name="Patel V."/>
            <person name="Velikkakam James G."/>
            <person name="Koornneef M."/>
            <person name="Ossowski S."/>
            <person name="Schneeberger K."/>
        </authorList>
    </citation>
    <scope>NUCLEOTIDE SEQUENCE [LARGE SCALE GENOMIC DNA]</scope>
    <source>
        <strain evidence="17">cv. Landsberg erecta</strain>
    </source>
</reference>
<keyword evidence="10 13" id="KW-0472">Membrane</keyword>
<evidence type="ECO:0000256" key="9">
    <source>
        <dbReference type="ARBA" id="ARBA00022989"/>
    </source>
</evidence>
<proteinExistence type="predicted"/>
<feature type="transmembrane region" description="Helical" evidence="13">
    <location>
        <begin position="352"/>
        <end position="375"/>
    </location>
</feature>
<feature type="domain" description="Protein kinase" evidence="15">
    <location>
        <begin position="423"/>
        <end position="706"/>
    </location>
</feature>
<evidence type="ECO:0000256" key="5">
    <source>
        <dbReference type="ARBA" id="ARBA00022729"/>
    </source>
</evidence>
<dbReference type="PANTHER" id="PTHR46008:SF25">
    <property type="entry name" value="PROTEIN KINASE DOMAIN-CONTAINING PROTEIN"/>
    <property type="match status" value="1"/>
</dbReference>
<evidence type="ECO:0000313" key="16">
    <source>
        <dbReference type="EMBL" id="OAO95505.1"/>
    </source>
</evidence>
<dbReference type="InterPro" id="IPR008271">
    <property type="entry name" value="Ser/Thr_kinase_AS"/>
</dbReference>
<evidence type="ECO:0000256" key="4">
    <source>
        <dbReference type="ARBA" id="ARBA00022692"/>
    </source>
</evidence>
<keyword evidence="11" id="KW-0325">Glycoprotein</keyword>
<dbReference type="GO" id="GO:0005886">
    <property type="term" value="C:plasma membrane"/>
    <property type="evidence" value="ECO:0007669"/>
    <property type="project" value="UniProtKB-ARBA"/>
</dbReference>
<keyword evidence="7" id="KW-0418">Kinase</keyword>
<dbReference type="CDD" id="cd14066">
    <property type="entry name" value="STKc_IRAK"/>
    <property type="match status" value="1"/>
</dbReference>
<dbReference type="EMBL" id="LUHQ01000005">
    <property type="protein sequence ID" value="OAO95505.1"/>
    <property type="molecule type" value="Genomic_DNA"/>
</dbReference>
<evidence type="ECO:0000313" key="17">
    <source>
        <dbReference type="Proteomes" id="UP000078284"/>
    </source>
</evidence>
<dbReference type="Gene3D" id="3.30.200.20">
    <property type="entry name" value="Phosphorylase Kinase, domain 1"/>
    <property type="match status" value="1"/>
</dbReference>
<comment type="subcellular location">
    <subcellularLocation>
        <location evidence="1">Membrane</location>
        <topology evidence="1">Single-pass type I membrane protein</topology>
    </subcellularLocation>
</comment>
<keyword evidence="8 12" id="KW-0067">ATP-binding</keyword>
<gene>
    <name evidence="16" type="ordered locus">AXX17_At5g01170</name>
</gene>
<dbReference type="GO" id="GO:0005524">
    <property type="term" value="F:ATP binding"/>
    <property type="evidence" value="ECO:0007669"/>
    <property type="project" value="UniProtKB-UniRule"/>
</dbReference>
<dbReference type="GO" id="GO:0004674">
    <property type="term" value="F:protein serine/threonine kinase activity"/>
    <property type="evidence" value="ECO:0007669"/>
    <property type="project" value="UniProtKB-KW"/>
</dbReference>
<name>A0A178UPC2_ARATH</name>
<dbReference type="ExpressionAtlas" id="A0A178UPC2">
    <property type="expression patterns" value="baseline and differential"/>
</dbReference>
<dbReference type="PROSITE" id="PS00107">
    <property type="entry name" value="PROTEIN_KINASE_ATP"/>
    <property type="match status" value="1"/>
</dbReference>
<evidence type="ECO:0000256" key="12">
    <source>
        <dbReference type="PROSITE-ProRule" id="PRU10141"/>
    </source>
</evidence>
<keyword evidence="9 13" id="KW-1133">Transmembrane helix</keyword>
<dbReference type="Proteomes" id="UP000078284">
    <property type="component" value="Chromosome 5"/>
</dbReference>
<dbReference type="InterPro" id="IPR017441">
    <property type="entry name" value="Protein_kinase_ATP_BS"/>
</dbReference>
<keyword evidence="3" id="KW-0808">Transferase</keyword>
<dbReference type="SMART" id="SM00220">
    <property type="entry name" value="S_TKc"/>
    <property type="match status" value="1"/>
</dbReference>
<accession>A0A178UPC2</accession>
<protein>
    <recommendedName>
        <fullName evidence="15">Protein kinase domain-containing protein</fullName>
    </recommendedName>
</protein>
<dbReference type="SUPFAM" id="SSF56112">
    <property type="entry name" value="Protein kinase-like (PK-like)"/>
    <property type="match status" value="1"/>
</dbReference>
<keyword evidence="4 13" id="KW-0812">Transmembrane</keyword>
<dbReference type="FunFam" id="1.10.510.10:FF:000161">
    <property type="entry name" value="Wall-associated receptor kinase-like 20"/>
    <property type="match status" value="1"/>
</dbReference>
<dbReference type="PROSITE" id="PS50011">
    <property type="entry name" value="PROTEIN_KINASE_DOM"/>
    <property type="match status" value="1"/>
</dbReference>
<feature type="chain" id="PRO_5008094214" description="Protein kinase domain-containing protein" evidence="14">
    <location>
        <begin position="34"/>
        <end position="717"/>
    </location>
</feature>
<comment type="caution">
    <text evidence="16">The sequence shown here is derived from an EMBL/GenBank/DDBJ whole genome shotgun (WGS) entry which is preliminary data.</text>
</comment>
<evidence type="ECO:0000256" key="14">
    <source>
        <dbReference type="SAM" id="SignalP"/>
    </source>
</evidence>
<evidence type="ECO:0000256" key="8">
    <source>
        <dbReference type="ARBA" id="ARBA00022840"/>
    </source>
</evidence>
<evidence type="ECO:0000256" key="6">
    <source>
        <dbReference type="ARBA" id="ARBA00022741"/>
    </source>
</evidence>
<sequence>MEKKRSYYALLIPTLLTVWLACAGHSCARHAKAKPPIAGPPRCPNCGPMVVPYPLSTGPTCGDQAYRINCVGGKLYFGALHGSSYVITSINSVTQRIVLRPPGLASSVSCISADVSKQGLELDPHLPFSITSSNTILLLNCSQAMLQISFSLVIRFGFNESRFRLKCNGTRFSGLTKRFWGLQAPIDCSPTSLCYSYIKNNASPCSKAPLCCTFRTDGSQTAYTIRINGGGCLAYQSFVGLNPNKEVPPPGKKWPDTGLELQWALPKEPVCKTDVDCNLLLGKSKCLPDPTSLGLKRCSCKKGLEWDPVVNVAMGNTAKRRRRPLFSQVQRMNIRTRTSIQMPTRIVNHLNFFVLEGAAVAVVGVTLAIAVAVIATKHSHQKVKKDIHKNIVKEREEMLSANSTGKSSRIFTGREITKATNNFSKDNLIGTGGFGEVFKAVLEDGTITAIKRAKLNNTKGTDQILNEVRILCQVNHRSLVRLLGCCVDLELPLLIYEFIPNGTLFEHLHGSSDRTWKPLTWRRRLQIAYQTAEGLAYLHSAAQPPIYHRDVKSSNILLDEKLNAKVSDFGLSRLVDLTETANNESHIFTGAQGTLGYLDPEYYRNFQLTDKSDVYSFGVVLLEMVTSKKAIDFTREEEDVNLVMYINKMMDQERLTECIDPLLKKTANKIDMQTIQQLGNLASACLNERRQNRPSMKEVADEIEYIINILSQEVTET</sequence>
<evidence type="ECO:0000256" key="11">
    <source>
        <dbReference type="ARBA" id="ARBA00023180"/>
    </source>
</evidence>
<evidence type="ECO:0000256" key="10">
    <source>
        <dbReference type="ARBA" id="ARBA00023136"/>
    </source>
</evidence>
<dbReference type="PROSITE" id="PS51257">
    <property type="entry name" value="PROKAR_LIPOPROTEIN"/>
    <property type="match status" value="1"/>
</dbReference>
<dbReference type="Pfam" id="PF00069">
    <property type="entry name" value="Pkinase"/>
    <property type="match status" value="1"/>
</dbReference>
<dbReference type="AlphaFoldDB" id="A0A178UPC2"/>
<evidence type="ECO:0000256" key="7">
    <source>
        <dbReference type="ARBA" id="ARBA00022777"/>
    </source>
</evidence>
<evidence type="ECO:0000256" key="3">
    <source>
        <dbReference type="ARBA" id="ARBA00022679"/>
    </source>
</evidence>